<dbReference type="Pfam" id="PF01497">
    <property type="entry name" value="Peripla_BP_2"/>
    <property type="match status" value="1"/>
</dbReference>
<name>A0A6N8JCW0_9BACT</name>
<dbReference type="InterPro" id="IPR002491">
    <property type="entry name" value="ABC_transptr_periplasmic_BD"/>
</dbReference>
<evidence type="ECO:0000313" key="4">
    <source>
        <dbReference type="Proteomes" id="UP000468388"/>
    </source>
</evidence>
<protein>
    <submittedName>
        <fullName evidence="3">ABC transporter substrate-binding protein</fullName>
    </submittedName>
</protein>
<reference evidence="3 4" key="1">
    <citation type="submission" date="2019-12" db="EMBL/GenBank/DDBJ databases">
        <title>The draft genomic sequence of strain Chitinophaga oryziterrae JCM 16595.</title>
        <authorList>
            <person name="Zhang X."/>
        </authorList>
    </citation>
    <scope>NUCLEOTIDE SEQUENCE [LARGE SCALE GENOMIC DNA]</scope>
    <source>
        <strain evidence="3 4">JCM 16595</strain>
    </source>
</reference>
<dbReference type="PANTHER" id="PTHR30535">
    <property type="entry name" value="VITAMIN B12-BINDING PROTEIN"/>
    <property type="match status" value="1"/>
</dbReference>
<dbReference type="Gene3D" id="3.40.50.1980">
    <property type="entry name" value="Nitrogenase molybdenum iron protein domain"/>
    <property type="match status" value="2"/>
</dbReference>
<dbReference type="AlphaFoldDB" id="A0A6N8JCW0"/>
<feature type="domain" description="Fe/B12 periplasmic-binding" evidence="2">
    <location>
        <begin position="21"/>
        <end position="259"/>
    </location>
</feature>
<keyword evidence="4" id="KW-1185">Reference proteome</keyword>
<comment type="caution">
    <text evidence="3">The sequence shown here is derived from an EMBL/GenBank/DDBJ whole genome shotgun (WGS) entry which is preliminary data.</text>
</comment>
<dbReference type="SUPFAM" id="SSF53807">
    <property type="entry name" value="Helical backbone' metal receptor"/>
    <property type="match status" value="1"/>
</dbReference>
<dbReference type="PANTHER" id="PTHR30535:SF35">
    <property type="entry name" value="PERIPLASMIC BINDING PROTEIN"/>
    <property type="match status" value="1"/>
</dbReference>
<dbReference type="NCBIfam" id="NF038402">
    <property type="entry name" value="TroA_like"/>
    <property type="match status" value="1"/>
</dbReference>
<evidence type="ECO:0000313" key="3">
    <source>
        <dbReference type="EMBL" id="MVT43145.1"/>
    </source>
</evidence>
<accession>A0A6N8JCW0</accession>
<proteinExistence type="predicted"/>
<sequence>MNPIYIDQLGRRVAIPFPPRRIISLVPSQTELLYHIGADVAGITKFCVHPDEWFRTKPRIGGTKQLHIDKIRALQPDLIIANKEENEPEQVKALMEEFPVWVSDIHNLRDAMEMIRWLGVITGHSPEAVDLVIQIMAGFRGLPALAPIKAAYFIWKDPWMVAGGDTFINEMMKACGLENIFGDKPRYPVITPDQLQGTDCRLILLSSEPYPFKDKHIAALQVIFPQAKVLLVDGEMYSWYGSRLLEAPAYFREIMAAFR</sequence>
<organism evidence="3 4">
    <name type="scientific">Chitinophaga oryziterrae</name>
    <dbReference type="NCBI Taxonomy" id="1031224"/>
    <lineage>
        <taxon>Bacteria</taxon>
        <taxon>Pseudomonadati</taxon>
        <taxon>Bacteroidota</taxon>
        <taxon>Chitinophagia</taxon>
        <taxon>Chitinophagales</taxon>
        <taxon>Chitinophagaceae</taxon>
        <taxon>Chitinophaga</taxon>
    </lineage>
</organism>
<evidence type="ECO:0000259" key="2">
    <source>
        <dbReference type="PROSITE" id="PS50983"/>
    </source>
</evidence>
<dbReference type="Proteomes" id="UP000468388">
    <property type="component" value="Unassembled WGS sequence"/>
</dbReference>
<dbReference type="EMBL" id="WRXO01000006">
    <property type="protein sequence ID" value="MVT43145.1"/>
    <property type="molecule type" value="Genomic_DNA"/>
</dbReference>
<dbReference type="PROSITE" id="PS50983">
    <property type="entry name" value="FE_B12_PBP"/>
    <property type="match status" value="1"/>
</dbReference>
<evidence type="ECO:0000256" key="1">
    <source>
        <dbReference type="ARBA" id="ARBA00022729"/>
    </source>
</evidence>
<gene>
    <name evidence="3" type="ORF">GO495_21285</name>
</gene>
<dbReference type="InterPro" id="IPR050902">
    <property type="entry name" value="ABC_Transporter_SBP"/>
</dbReference>
<dbReference type="InterPro" id="IPR054828">
    <property type="entry name" value="Vit_B12_bind_prot"/>
</dbReference>
<keyword evidence="1" id="KW-0732">Signal</keyword>